<dbReference type="Pfam" id="PF07110">
    <property type="entry name" value="EthD"/>
    <property type="match status" value="1"/>
</dbReference>
<evidence type="ECO:0000313" key="3">
    <source>
        <dbReference type="Proteomes" id="UP000325292"/>
    </source>
</evidence>
<gene>
    <name evidence="2" type="ORF">BXT84_12375</name>
</gene>
<dbReference type="InterPro" id="IPR009799">
    <property type="entry name" value="EthD_dom"/>
</dbReference>
<dbReference type="RefSeq" id="WP_103374697.1">
    <property type="nucleotide sequence ID" value="NZ_CP133983.1"/>
</dbReference>
<accession>A0ABM6RTM4</accession>
<proteinExistence type="predicted"/>
<evidence type="ECO:0000259" key="1">
    <source>
        <dbReference type="Pfam" id="PF07110"/>
    </source>
</evidence>
<dbReference type="NCBIfam" id="TIGR02118">
    <property type="entry name" value="EthD family reductase"/>
    <property type="match status" value="1"/>
</dbReference>
<feature type="domain" description="EthD" evidence="1">
    <location>
        <begin position="11"/>
        <end position="88"/>
    </location>
</feature>
<dbReference type="EMBL" id="CP019454">
    <property type="protein sequence ID" value="AUW94639.1"/>
    <property type="molecule type" value="Genomic_DNA"/>
</dbReference>
<reference evidence="2 3" key="1">
    <citation type="journal article" date="2019" name="Sci. Rep.">
        <title>Sulfobacillus thermotolerans: new insights into resistance and metabolic capacities of acidophilic chemolithotrophs.</title>
        <authorList>
            <person name="Panyushkina A.E."/>
            <person name="Babenko V.V."/>
            <person name="Nikitina A.S."/>
            <person name="Selezneva O.V."/>
            <person name="Tsaplina I.A."/>
            <person name="Letarova M.A."/>
            <person name="Kostryukova E.S."/>
            <person name="Letarov A.V."/>
        </authorList>
    </citation>
    <scope>NUCLEOTIDE SEQUENCE [LARGE SCALE GENOMIC DNA]</scope>
    <source>
        <strain evidence="2 3">Kr1</strain>
    </source>
</reference>
<protein>
    <submittedName>
        <fullName evidence="2">Ethyl tert-butyl ether degradation protein EthD</fullName>
    </submittedName>
</protein>
<dbReference type="InterPro" id="IPR011008">
    <property type="entry name" value="Dimeric_a/b-barrel"/>
</dbReference>
<sequence length="101" mass="11313">MVTLIALYRHPEDIEAFNHHYETVHLPLAKAMPGLLGIQLTRFDHQADGAHSPYLMMAEMQFADEKQLQTALESEQGRAAGRDLMTFAKGIVTLLVGHREA</sequence>
<dbReference type="Proteomes" id="UP000325292">
    <property type="component" value="Chromosome"/>
</dbReference>
<dbReference type="Gene3D" id="3.30.70.100">
    <property type="match status" value="1"/>
</dbReference>
<organism evidence="2 3">
    <name type="scientific">Sulfobacillus thermotolerans</name>
    <dbReference type="NCBI Taxonomy" id="338644"/>
    <lineage>
        <taxon>Bacteria</taxon>
        <taxon>Bacillati</taxon>
        <taxon>Bacillota</taxon>
        <taxon>Clostridia</taxon>
        <taxon>Eubacteriales</taxon>
        <taxon>Clostridiales Family XVII. Incertae Sedis</taxon>
        <taxon>Sulfobacillus</taxon>
    </lineage>
</organism>
<evidence type="ECO:0000313" key="2">
    <source>
        <dbReference type="EMBL" id="AUW94639.1"/>
    </source>
</evidence>
<keyword evidence="3" id="KW-1185">Reference proteome</keyword>
<name>A0ABM6RTM4_9FIRM</name>
<dbReference type="SUPFAM" id="SSF54909">
    <property type="entry name" value="Dimeric alpha+beta barrel"/>
    <property type="match status" value="1"/>
</dbReference>